<keyword evidence="1" id="KW-0812">Transmembrane</keyword>
<protein>
    <submittedName>
        <fullName evidence="2">Uncharacterized protein</fullName>
    </submittedName>
</protein>
<accession>A0ABV5H2Y6</accession>
<name>A0ABV5H2Y6_9FLAO</name>
<sequence length="48" mass="5185">MGLILTANLWGVYRKEWTGVAKKTKYTITGGILVIHLSVVLVGIGNSI</sequence>
<keyword evidence="1" id="KW-0472">Membrane</keyword>
<dbReference type="EMBL" id="JBHMFA010000015">
    <property type="protein sequence ID" value="MFB9106257.1"/>
    <property type="molecule type" value="Genomic_DNA"/>
</dbReference>
<feature type="transmembrane region" description="Helical" evidence="1">
    <location>
        <begin position="26"/>
        <end position="45"/>
    </location>
</feature>
<gene>
    <name evidence="2" type="ORF">ACFFU1_15235</name>
</gene>
<evidence type="ECO:0000313" key="2">
    <source>
        <dbReference type="EMBL" id="MFB9106257.1"/>
    </source>
</evidence>
<evidence type="ECO:0000256" key="1">
    <source>
        <dbReference type="SAM" id="Phobius"/>
    </source>
</evidence>
<keyword evidence="3" id="KW-1185">Reference proteome</keyword>
<evidence type="ECO:0000313" key="3">
    <source>
        <dbReference type="Proteomes" id="UP001589590"/>
    </source>
</evidence>
<reference evidence="2 3" key="1">
    <citation type="submission" date="2024-09" db="EMBL/GenBank/DDBJ databases">
        <authorList>
            <person name="Sun Q."/>
            <person name="Mori K."/>
        </authorList>
    </citation>
    <scope>NUCLEOTIDE SEQUENCE [LARGE SCALE GENOMIC DNA]</scope>
    <source>
        <strain evidence="2 3">CECT 8300</strain>
    </source>
</reference>
<proteinExistence type="predicted"/>
<dbReference type="Proteomes" id="UP001589590">
    <property type="component" value="Unassembled WGS sequence"/>
</dbReference>
<organism evidence="2 3">
    <name type="scientific">Algibacter miyuki</name>
    <dbReference type="NCBI Taxonomy" id="1306933"/>
    <lineage>
        <taxon>Bacteria</taxon>
        <taxon>Pseudomonadati</taxon>
        <taxon>Bacteroidota</taxon>
        <taxon>Flavobacteriia</taxon>
        <taxon>Flavobacteriales</taxon>
        <taxon>Flavobacteriaceae</taxon>
        <taxon>Algibacter</taxon>
    </lineage>
</organism>
<comment type="caution">
    <text evidence="2">The sequence shown here is derived from an EMBL/GenBank/DDBJ whole genome shotgun (WGS) entry which is preliminary data.</text>
</comment>
<dbReference type="RefSeq" id="WP_290267847.1">
    <property type="nucleotide sequence ID" value="NZ_JAUFQP010000001.1"/>
</dbReference>
<keyword evidence="1" id="KW-1133">Transmembrane helix</keyword>